<feature type="signal peptide" evidence="1">
    <location>
        <begin position="1"/>
        <end position="27"/>
    </location>
</feature>
<keyword evidence="3" id="KW-1185">Reference proteome</keyword>
<evidence type="ECO:0000256" key="1">
    <source>
        <dbReference type="SAM" id="SignalP"/>
    </source>
</evidence>
<dbReference type="Proteomes" id="UP001342631">
    <property type="component" value="Unassembled WGS sequence"/>
</dbReference>
<dbReference type="EMBL" id="BTTX01000004">
    <property type="protein sequence ID" value="GMU08664.1"/>
    <property type="molecule type" value="Genomic_DNA"/>
</dbReference>
<organism evidence="2 3">
    <name type="scientific">Corallococcus caeni</name>
    <dbReference type="NCBI Taxonomy" id="3082388"/>
    <lineage>
        <taxon>Bacteria</taxon>
        <taxon>Pseudomonadati</taxon>
        <taxon>Myxococcota</taxon>
        <taxon>Myxococcia</taxon>
        <taxon>Myxococcales</taxon>
        <taxon>Cystobacterineae</taxon>
        <taxon>Myxococcaceae</taxon>
        <taxon>Corallococcus</taxon>
    </lineage>
</organism>
<sequence length="134" mass="14146">MNFNAIRKPLATLGVMFGLLLSTQAQAVIVIRGRDGGCRLCIGSWHTCEALCGGKATQLSGYSEAMALELSDGKVVQGNSVAISDVDGGSAVVEMTSGDQLVFKERVDLQKTALRDLENGQVNTLDQLVGLTCQ</sequence>
<evidence type="ECO:0000313" key="3">
    <source>
        <dbReference type="Proteomes" id="UP001342631"/>
    </source>
</evidence>
<accession>A0ABQ6QXB5</accession>
<keyword evidence="1" id="KW-0732">Signal</keyword>
<name>A0ABQ6QXB5_9BACT</name>
<protein>
    <submittedName>
        <fullName evidence="2">Uncharacterized protein</fullName>
    </submittedName>
</protein>
<gene>
    <name evidence="2" type="ORF">ASNO1_49170</name>
</gene>
<reference evidence="2 3" key="1">
    <citation type="journal article" date="2024" name="Arch. Microbiol.">
        <title>Corallococcus caeni sp. nov., a novel myxobacterium isolated from activated sludge.</title>
        <authorList>
            <person name="Tomita S."/>
            <person name="Nakai R."/>
            <person name="Kuroda K."/>
            <person name="Kurashita H."/>
            <person name="Hatamoto M."/>
            <person name="Yamaguchi T."/>
            <person name="Narihiro T."/>
        </authorList>
    </citation>
    <scope>NUCLEOTIDE SEQUENCE [LARGE SCALE GENOMIC DNA]</scope>
    <source>
        <strain evidence="2 3">NO1</strain>
    </source>
</reference>
<feature type="chain" id="PRO_5045355688" evidence="1">
    <location>
        <begin position="28"/>
        <end position="134"/>
    </location>
</feature>
<proteinExistence type="predicted"/>
<evidence type="ECO:0000313" key="2">
    <source>
        <dbReference type="EMBL" id="GMU08664.1"/>
    </source>
</evidence>
<dbReference type="RefSeq" id="WP_338279465.1">
    <property type="nucleotide sequence ID" value="NZ_BTTX01000004.1"/>
</dbReference>
<comment type="caution">
    <text evidence="2">The sequence shown here is derived from an EMBL/GenBank/DDBJ whole genome shotgun (WGS) entry which is preliminary data.</text>
</comment>